<dbReference type="EMBL" id="WBMT01000040">
    <property type="protein sequence ID" value="KAB2337917.1"/>
    <property type="molecule type" value="Genomic_DNA"/>
</dbReference>
<keyword evidence="4" id="KW-1185">Reference proteome</keyword>
<name>A0A6H9YFQ8_9ACTN</name>
<evidence type="ECO:0000313" key="3">
    <source>
        <dbReference type="EMBL" id="KAB2337917.1"/>
    </source>
</evidence>
<feature type="region of interest" description="Disordered" evidence="1">
    <location>
        <begin position="51"/>
        <end position="75"/>
    </location>
</feature>
<evidence type="ECO:0000256" key="1">
    <source>
        <dbReference type="SAM" id="MobiDB-lite"/>
    </source>
</evidence>
<accession>A0A6H9YFQ8</accession>
<protein>
    <recommendedName>
        <fullName evidence="5">Ricin B lectin domain-containing protein</fullName>
    </recommendedName>
</protein>
<feature type="compositionally biased region" description="Pro residues" evidence="1">
    <location>
        <begin position="59"/>
        <end position="71"/>
    </location>
</feature>
<keyword evidence="2" id="KW-1133">Transmembrane helix</keyword>
<dbReference type="Proteomes" id="UP000468735">
    <property type="component" value="Unassembled WGS sequence"/>
</dbReference>
<evidence type="ECO:0008006" key="5">
    <source>
        <dbReference type="Google" id="ProtNLM"/>
    </source>
</evidence>
<feature type="region of interest" description="Disordered" evidence="1">
    <location>
        <begin position="1"/>
        <end position="22"/>
    </location>
</feature>
<reference evidence="3 4" key="1">
    <citation type="submission" date="2019-09" db="EMBL/GenBank/DDBJ databases">
        <title>Actinomadura physcomitrii sp. nov., a novel actinomycete isolated from moss [Physcomitrium sphaericum (Ludw) Fuernr].</title>
        <authorList>
            <person name="Zhuang X."/>
            <person name="Liu C."/>
        </authorList>
    </citation>
    <scope>NUCLEOTIDE SEQUENCE [LARGE SCALE GENOMIC DNA]</scope>
    <source>
        <strain evidence="3 4">HMC1</strain>
    </source>
</reference>
<organism evidence="3 4">
    <name type="scientific">Actinomadura rudentiformis</name>
    <dbReference type="NCBI Taxonomy" id="359158"/>
    <lineage>
        <taxon>Bacteria</taxon>
        <taxon>Bacillati</taxon>
        <taxon>Actinomycetota</taxon>
        <taxon>Actinomycetes</taxon>
        <taxon>Streptosporangiales</taxon>
        <taxon>Thermomonosporaceae</taxon>
        <taxon>Actinomadura</taxon>
    </lineage>
</organism>
<keyword evidence="2" id="KW-0812">Transmembrane</keyword>
<sequence length="232" mass="25067">MPGRRRATRASRPGSGKGPSGRTVSLLVAAPAFFTIVVIIVSLVVAANRNPGSGRKPAPASPAPTPTPPPDGWYTVKPVTGQPHGNCVAVLQDNEGEPTVSQHRCDAEDKLQRIWLQSIDLRTYLIKVRTSPTAFWCTTLASPAERARLHVKPCDKREVRQRFVLEPVPGEQPATRPVFRLSPVATRSKGMCIGIDTAELSPHSTRHALHTPCAHAAVRGYTFTPALAPRNS</sequence>
<dbReference type="OrthoDB" id="3463765at2"/>
<evidence type="ECO:0000313" key="4">
    <source>
        <dbReference type="Proteomes" id="UP000468735"/>
    </source>
</evidence>
<comment type="caution">
    <text evidence="3">The sequence shown here is derived from an EMBL/GenBank/DDBJ whole genome shotgun (WGS) entry which is preliminary data.</text>
</comment>
<evidence type="ECO:0000256" key="2">
    <source>
        <dbReference type="SAM" id="Phobius"/>
    </source>
</evidence>
<feature type="transmembrane region" description="Helical" evidence="2">
    <location>
        <begin position="21"/>
        <end position="47"/>
    </location>
</feature>
<dbReference type="AlphaFoldDB" id="A0A6H9YFQ8"/>
<proteinExistence type="predicted"/>
<keyword evidence="2" id="KW-0472">Membrane</keyword>
<dbReference type="RefSeq" id="WP_151571377.1">
    <property type="nucleotide sequence ID" value="NZ_WBMT01000040.1"/>
</dbReference>
<gene>
    <name evidence="3" type="ORF">F8566_49265</name>
</gene>